<accession>A0ABY7N9C1</accession>
<evidence type="ECO:0000313" key="2">
    <source>
        <dbReference type="EMBL" id="WBM39993.1"/>
    </source>
</evidence>
<sequence length="102" mass="11620">MHSEEQKTVRRRLSPAEQIQSAKAALQRAQARQRQHDTRGKIVLGGYVLAWIRSDVDAAQKLLQRLNSVPPREQDREALAVVRDELRSILRNNNDANNNRGA</sequence>
<protein>
    <recommendedName>
        <fullName evidence="4">Mobilization protein</fullName>
    </recommendedName>
</protein>
<name>A0ABY7N9C1_ALCFA</name>
<feature type="region of interest" description="Disordered" evidence="1">
    <location>
        <begin position="1"/>
        <end position="37"/>
    </location>
</feature>
<proteinExistence type="predicted"/>
<feature type="compositionally biased region" description="Low complexity" evidence="1">
    <location>
        <begin position="20"/>
        <end position="32"/>
    </location>
</feature>
<evidence type="ECO:0008006" key="4">
    <source>
        <dbReference type="Google" id="ProtNLM"/>
    </source>
</evidence>
<organism evidence="2 3">
    <name type="scientific">Alcaligenes faecalis</name>
    <dbReference type="NCBI Taxonomy" id="511"/>
    <lineage>
        <taxon>Bacteria</taxon>
        <taxon>Pseudomonadati</taxon>
        <taxon>Pseudomonadota</taxon>
        <taxon>Betaproteobacteria</taxon>
        <taxon>Burkholderiales</taxon>
        <taxon>Alcaligenaceae</taxon>
        <taxon>Alcaligenes</taxon>
    </lineage>
</organism>
<evidence type="ECO:0000256" key="1">
    <source>
        <dbReference type="SAM" id="MobiDB-lite"/>
    </source>
</evidence>
<gene>
    <name evidence="2" type="ORF">M2J83_09335</name>
</gene>
<evidence type="ECO:0000313" key="3">
    <source>
        <dbReference type="Proteomes" id="UP001211866"/>
    </source>
</evidence>
<dbReference type="RefSeq" id="WP_270119887.1">
    <property type="nucleotide sequence ID" value="NZ_CP096916.1"/>
</dbReference>
<reference evidence="2 3" key="1">
    <citation type="submission" date="2022-05" db="EMBL/GenBank/DDBJ databases">
        <title>Complete sequence of strain NY11312.</title>
        <authorList>
            <person name="Zhou D."/>
        </authorList>
    </citation>
    <scope>NUCLEOTIDE SEQUENCE [LARGE SCALE GENOMIC DNA]</scope>
    <source>
        <strain evidence="2 3">NY11312</strain>
    </source>
</reference>
<dbReference type="EMBL" id="CP096916">
    <property type="protein sequence ID" value="WBM39993.1"/>
    <property type="molecule type" value="Genomic_DNA"/>
</dbReference>
<keyword evidence="3" id="KW-1185">Reference proteome</keyword>
<dbReference type="Proteomes" id="UP001211866">
    <property type="component" value="Chromosome"/>
</dbReference>